<gene>
    <name evidence="1" type="ORF">NW755_000833</name>
</gene>
<organism evidence="1 2">
    <name type="scientific">Fusarium falciforme</name>
    <dbReference type="NCBI Taxonomy" id="195108"/>
    <lineage>
        <taxon>Eukaryota</taxon>
        <taxon>Fungi</taxon>
        <taxon>Dikarya</taxon>
        <taxon>Ascomycota</taxon>
        <taxon>Pezizomycotina</taxon>
        <taxon>Sordariomycetes</taxon>
        <taxon>Hypocreomycetidae</taxon>
        <taxon>Hypocreales</taxon>
        <taxon>Nectriaceae</taxon>
        <taxon>Fusarium</taxon>
        <taxon>Fusarium solani species complex</taxon>
    </lineage>
</organism>
<comment type="caution">
    <text evidence="1">The sequence shown here is derived from an EMBL/GenBank/DDBJ whole genome shotgun (WGS) entry which is preliminary data.</text>
</comment>
<dbReference type="Proteomes" id="UP001152087">
    <property type="component" value="Unassembled WGS sequence"/>
</dbReference>
<reference evidence="1" key="1">
    <citation type="submission" date="2022-09" db="EMBL/GenBank/DDBJ databases">
        <title>Fusarium specimens isolated from Avocado Roots.</title>
        <authorList>
            <person name="Stajich J."/>
            <person name="Roper C."/>
            <person name="Heimlech-Rivalta G."/>
        </authorList>
    </citation>
    <scope>NUCLEOTIDE SEQUENCE</scope>
    <source>
        <strain evidence="1">A02</strain>
    </source>
</reference>
<proteinExistence type="predicted"/>
<sequence length="141" mass="15197">MQGRERESEESCPDTDLLPLVIAFFFGFLSLSLDQKLVSLVLERCLSVSHLTYQIGADQGGSTHARRLPTADDCELLFPRAATLPCRGGGGMTDEKEREGGSVGPWLTGPPPSHHDAHAMPGLFLLVVVVGRPVVLICRAC</sequence>
<name>A0A9W8RK99_9HYPO</name>
<accession>A0A9W8RK99</accession>
<dbReference type="EMBL" id="JAOQAV010000001">
    <property type="protein sequence ID" value="KAJ4198146.1"/>
    <property type="molecule type" value="Genomic_DNA"/>
</dbReference>
<protein>
    <submittedName>
        <fullName evidence="1">Uncharacterized protein</fullName>
    </submittedName>
</protein>
<evidence type="ECO:0000313" key="2">
    <source>
        <dbReference type="Proteomes" id="UP001152087"/>
    </source>
</evidence>
<dbReference type="AlphaFoldDB" id="A0A9W8RK99"/>
<evidence type="ECO:0000313" key="1">
    <source>
        <dbReference type="EMBL" id="KAJ4198146.1"/>
    </source>
</evidence>
<keyword evidence="2" id="KW-1185">Reference proteome</keyword>